<sequence length="213" mass="23591">MHQRCSDGRKPSFQLVSYFAGPTIQDIERNLPPAYHHRLPPHLASLPVSPDPFTLPSDRSRFVDLNTGRVSYKRDISFAAAAAEAMGENGSSSPQLDSQPTRTTVPPLINLHLPDSPTESMSASSLSPTSTQISCLSSEVEEIASTKVFRPSSSPPEVTSMVLKGCRCCLIYILIKEEQEPKCPKCKNTDLVDFLDEKTKNNNNDRNKKMKKE</sequence>
<evidence type="ECO:0000313" key="1">
    <source>
        <dbReference type="EMBL" id="KAJ8641567.1"/>
    </source>
</evidence>
<comment type="caution">
    <text evidence="1">The sequence shown here is derived from an EMBL/GenBank/DDBJ whole genome shotgun (WGS) entry which is preliminary data.</text>
</comment>
<gene>
    <name evidence="1" type="ORF">MRB53_018261</name>
</gene>
<organism evidence="1 2">
    <name type="scientific">Persea americana</name>
    <name type="common">Avocado</name>
    <dbReference type="NCBI Taxonomy" id="3435"/>
    <lineage>
        <taxon>Eukaryota</taxon>
        <taxon>Viridiplantae</taxon>
        <taxon>Streptophyta</taxon>
        <taxon>Embryophyta</taxon>
        <taxon>Tracheophyta</taxon>
        <taxon>Spermatophyta</taxon>
        <taxon>Magnoliopsida</taxon>
        <taxon>Magnoliidae</taxon>
        <taxon>Laurales</taxon>
        <taxon>Lauraceae</taxon>
        <taxon>Persea</taxon>
    </lineage>
</organism>
<protein>
    <submittedName>
        <fullName evidence="1">Uncharacterized protein</fullName>
    </submittedName>
</protein>
<reference evidence="1 2" key="1">
    <citation type="journal article" date="2022" name="Hortic Res">
        <title>A haplotype resolved chromosomal level avocado genome allows analysis of novel avocado genes.</title>
        <authorList>
            <person name="Nath O."/>
            <person name="Fletcher S.J."/>
            <person name="Hayward A."/>
            <person name="Shaw L.M."/>
            <person name="Masouleh A.K."/>
            <person name="Furtado A."/>
            <person name="Henry R.J."/>
            <person name="Mitter N."/>
        </authorList>
    </citation>
    <scope>NUCLEOTIDE SEQUENCE [LARGE SCALE GENOMIC DNA]</scope>
    <source>
        <strain evidence="2">cv. Hass</strain>
    </source>
</reference>
<keyword evidence="2" id="KW-1185">Reference proteome</keyword>
<name>A0ACC2M8T7_PERAE</name>
<evidence type="ECO:0000313" key="2">
    <source>
        <dbReference type="Proteomes" id="UP001234297"/>
    </source>
</evidence>
<dbReference type="Proteomes" id="UP001234297">
    <property type="component" value="Chromosome 5"/>
</dbReference>
<proteinExistence type="predicted"/>
<dbReference type="EMBL" id="CM056813">
    <property type="protein sequence ID" value="KAJ8641567.1"/>
    <property type="molecule type" value="Genomic_DNA"/>
</dbReference>
<accession>A0ACC2M8T7</accession>